<evidence type="ECO:0000313" key="3">
    <source>
        <dbReference type="EMBL" id="MBP3965739.1"/>
    </source>
</evidence>
<dbReference type="Gene3D" id="2.60.120.10">
    <property type="entry name" value="Jelly Rolls"/>
    <property type="match status" value="1"/>
</dbReference>
<evidence type="ECO:0000259" key="2">
    <source>
        <dbReference type="Pfam" id="PF07883"/>
    </source>
</evidence>
<sequence>MARKQSPTSMRWIYPPDYDERLGMDAVGTSIIPELIVLGCQKYSEAYQLTLHRHMTGYEFVYLEHGSVTWEVDGVQYPTTAGQWFFTAPGELHKARFNHIEPSRIWWFIITDPACDSDWLNLGQQERNFIKAGLQQLPHVFRADVGWMSNLRG</sequence>
<feature type="domain" description="Cupin type-2" evidence="2">
    <location>
        <begin position="50"/>
        <end position="107"/>
    </location>
</feature>
<organism evidence="3 4">
    <name type="scientific">Paenibacillus lignilyticus</name>
    <dbReference type="NCBI Taxonomy" id="1172615"/>
    <lineage>
        <taxon>Bacteria</taxon>
        <taxon>Bacillati</taxon>
        <taxon>Bacillota</taxon>
        <taxon>Bacilli</taxon>
        <taxon>Bacillales</taxon>
        <taxon>Paenibacillaceae</taxon>
        <taxon>Paenibacillus</taxon>
    </lineage>
</organism>
<dbReference type="RefSeq" id="WP_210662374.1">
    <property type="nucleotide sequence ID" value="NZ_JAGKSP010000012.1"/>
</dbReference>
<dbReference type="EMBL" id="JAGKSP010000012">
    <property type="protein sequence ID" value="MBP3965739.1"/>
    <property type="molecule type" value="Genomic_DNA"/>
</dbReference>
<gene>
    <name evidence="3" type="ORF">I8J30_23760</name>
</gene>
<dbReference type="InterPro" id="IPR014710">
    <property type="entry name" value="RmlC-like_jellyroll"/>
</dbReference>
<dbReference type="SUPFAM" id="SSF51215">
    <property type="entry name" value="Regulatory protein AraC"/>
    <property type="match status" value="1"/>
</dbReference>
<reference evidence="3 4" key="1">
    <citation type="submission" date="2021-04" db="EMBL/GenBank/DDBJ databases">
        <title>Paenibacillus sp. DLE-14 whole genome sequence.</title>
        <authorList>
            <person name="Ham Y.J."/>
        </authorList>
    </citation>
    <scope>NUCLEOTIDE SEQUENCE [LARGE SCALE GENOMIC DNA]</scope>
    <source>
        <strain evidence="3 4">DLE-14</strain>
    </source>
</reference>
<keyword evidence="4" id="KW-1185">Reference proteome</keyword>
<evidence type="ECO:0000256" key="1">
    <source>
        <dbReference type="ARBA" id="ARBA00023125"/>
    </source>
</evidence>
<protein>
    <submittedName>
        <fullName evidence="3">Cupin domain-containing protein</fullName>
    </submittedName>
</protein>
<dbReference type="InterPro" id="IPR013096">
    <property type="entry name" value="Cupin_2"/>
</dbReference>
<name>A0ABS5CIV7_9BACL</name>
<accession>A0ABS5CIV7</accession>
<dbReference type="Pfam" id="PF07883">
    <property type="entry name" value="Cupin_2"/>
    <property type="match status" value="1"/>
</dbReference>
<dbReference type="InterPro" id="IPR037923">
    <property type="entry name" value="HTH-like"/>
</dbReference>
<evidence type="ECO:0000313" key="4">
    <source>
        <dbReference type="Proteomes" id="UP000673394"/>
    </source>
</evidence>
<dbReference type="Proteomes" id="UP000673394">
    <property type="component" value="Unassembled WGS sequence"/>
</dbReference>
<comment type="caution">
    <text evidence="3">The sequence shown here is derived from an EMBL/GenBank/DDBJ whole genome shotgun (WGS) entry which is preliminary data.</text>
</comment>
<keyword evidence="1" id="KW-0238">DNA-binding</keyword>
<proteinExistence type="predicted"/>